<evidence type="ECO:0000256" key="1">
    <source>
        <dbReference type="ARBA" id="ARBA00007936"/>
    </source>
</evidence>
<proteinExistence type="inferred from homology"/>
<feature type="signal peptide" evidence="3">
    <location>
        <begin position="1"/>
        <end position="33"/>
    </location>
</feature>
<reference evidence="4" key="2">
    <citation type="submission" date="2025-09" db="UniProtKB">
        <authorList>
            <consortium name="Ensembl"/>
        </authorList>
    </citation>
    <scope>IDENTIFICATION</scope>
</reference>
<dbReference type="SUPFAM" id="SSF50353">
    <property type="entry name" value="Cytokine"/>
    <property type="match status" value="1"/>
</dbReference>
<dbReference type="InterPro" id="IPR002209">
    <property type="entry name" value="Fibroblast_GF_fam"/>
</dbReference>
<dbReference type="OrthoDB" id="5987799at2759"/>
<accession>A0A8C5PEZ3</accession>
<evidence type="ECO:0008006" key="6">
    <source>
        <dbReference type="Google" id="ProtNLM"/>
    </source>
</evidence>
<reference evidence="4" key="1">
    <citation type="submission" date="2025-08" db="UniProtKB">
        <authorList>
            <consortium name="Ensembl"/>
        </authorList>
    </citation>
    <scope>IDENTIFICATION</scope>
</reference>
<dbReference type="GeneTree" id="ENSGT00940000160601"/>
<feature type="chain" id="PRO_5034129480" description="Fibroblast growth factor" evidence="3">
    <location>
        <begin position="34"/>
        <end position="209"/>
    </location>
</feature>
<keyword evidence="3" id="KW-0732">Signal</keyword>
<comment type="similarity">
    <text evidence="1">Belongs to the heparin-binding growth factors family.</text>
</comment>
<protein>
    <recommendedName>
        <fullName evidence="6">Fibroblast growth factor</fullName>
    </recommendedName>
</protein>
<evidence type="ECO:0000256" key="3">
    <source>
        <dbReference type="SAM" id="SignalP"/>
    </source>
</evidence>
<evidence type="ECO:0000313" key="5">
    <source>
        <dbReference type="Proteomes" id="UP000694569"/>
    </source>
</evidence>
<keyword evidence="5" id="KW-1185">Reference proteome</keyword>
<dbReference type="Proteomes" id="UP000694569">
    <property type="component" value="Unplaced"/>
</dbReference>
<dbReference type="GO" id="GO:0008083">
    <property type="term" value="F:growth factor activity"/>
    <property type="evidence" value="ECO:0007669"/>
    <property type="project" value="InterPro"/>
</dbReference>
<sequence>MLTAERVAFAKSPYPRTWLLLAFILAGSRTVFGWPIGDNNPVLGHPDQVRVRYLYAGNEHTHLHLQISPEGRVSGTEDKNQYSLLEIKAVKPRILVIRGIHSTLYLCMDSRHQLYGSEKYNENDCNFREVALHDGYNLYFSEKHSAHLKLTPSRGRQMDRFLPLEASGEPTYIGDDSSERFQKPNRDYGSEDPLGMTDNSDVHSPSSDS</sequence>
<dbReference type="PANTHER" id="PTHR11486">
    <property type="entry name" value="FIBROBLAST GROWTH FACTOR"/>
    <property type="match status" value="1"/>
</dbReference>
<dbReference type="AlphaFoldDB" id="A0A8C5PEZ3"/>
<dbReference type="InterPro" id="IPR008996">
    <property type="entry name" value="IL1/FGF"/>
</dbReference>
<organism evidence="4 5">
    <name type="scientific">Leptobrachium leishanense</name>
    <name type="common">Leishan spiny toad</name>
    <dbReference type="NCBI Taxonomy" id="445787"/>
    <lineage>
        <taxon>Eukaryota</taxon>
        <taxon>Metazoa</taxon>
        <taxon>Chordata</taxon>
        <taxon>Craniata</taxon>
        <taxon>Vertebrata</taxon>
        <taxon>Euteleostomi</taxon>
        <taxon>Amphibia</taxon>
        <taxon>Batrachia</taxon>
        <taxon>Anura</taxon>
        <taxon>Pelobatoidea</taxon>
        <taxon>Megophryidae</taxon>
        <taxon>Leptobrachium</taxon>
    </lineage>
</organism>
<evidence type="ECO:0000313" key="4">
    <source>
        <dbReference type="Ensembl" id="ENSLLEP00000018200.1"/>
    </source>
</evidence>
<evidence type="ECO:0000256" key="2">
    <source>
        <dbReference type="SAM" id="MobiDB-lite"/>
    </source>
</evidence>
<feature type="compositionally biased region" description="Polar residues" evidence="2">
    <location>
        <begin position="197"/>
        <end position="209"/>
    </location>
</feature>
<feature type="compositionally biased region" description="Basic and acidic residues" evidence="2">
    <location>
        <begin position="177"/>
        <end position="189"/>
    </location>
</feature>
<name>A0A8C5PEZ3_9ANUR</name>
<dbReference type="PRINTS" id="PR00262">
    <property type="entry name" value="IL1HBGF"/>
</dbReference>
<dbReference type="Ensembl" id="ENSLLET00000018920.1">
    <property type="protein sequence ID" value="ENSLLEP00000018200.1"/>
    <property type="gene ID" value="ENSLLEG00000011576.1"/>
</dbReference>
<feature type="region of interest" description="Disordered" evidence="2">
    <location>
        <begin position="165"/>
        <end position="209"/>
    </location>
</feature>
<dbReference type="SMART" id="SM00442">
    <property type="entry name" value="FGF"/>
    <property type="match status" value="1"/>
</dbReference>
<dbReference type="Pfam" id="PF00167">
    <property type="entry name" value="FGF"/>
    <property type="match status" value="1"/>
</dbReference>
<dbReference type="Gene3D" id="2.80.10.50">
    <property type="match status" value="1"/>
</dbReference>